<comment type="caution">
    <text evidence="1">The sequence shown here is derived from an EMBL/GenBank/DDBJ whole genome shotgun (WGS) entry which is preliminary data.</text>
</comment>
<dbReference type="Proteomes" id="UP000029647">
    <property type="component" value="Unassembled WGS sequence"/>
</dbReference>
<dbReference type="PROSITE" id="PS51257">
    <property type="entry name" value="PROKAR_LIPOPROTEIN"/>
    <property type="match status" value="1"/>
</dbReference>
<evidence type="ECO:0000313" key="2">
    <source>
        <dbReference type="Proteomes" id="UP000029647"/>
    </source>
</evidence>
<dbReference type="EMBL" id="BBNT01000001">
    <property type="protein sequence ID" value="GAL74234.1"/>
    <property type="molecule type" value="Genomic_DNA"/>
</dbReference>
<protein>
    <recommendedName>
        <fullName evidence="3">Lipoprotein</fullName>
    </recommendedName>
</protein>
<accession>A0A090WFN8</accession>
<proteinExistence type="predicted"/>
<gene>
    <name evidence="1" type="ORF">JCM19275_3081</name>
</gene>
<name>A0A090WFN8_NONUL</name>
<evidence type="ECO:0000313" key="1">
    <source>
        <dbReference type="EMBL" id="GAL74234.1"/>
    </source>
</evidence>
<dbReference type="AlphaFoldDB" id="A0A090WFN8"/>
<organism evidence="1 2">
    <name type="scientific">Nonlabens ulvanivorans</name>
    <name type="common">Persicivirga ulvanivorans</name>
    <dbReference type="NCBI Taxonomy" id="906888"/>
    <lineage>
        <taxon>Bacteria</taxon>
        <taxon>Pseudomonadati</taxon>
        <taxon>Bacteroidota</taxon>
        <taxon>Flavobacteriia</taxon>
        <taxon>Flavobacteriales</taxon>
        <taxon>Flavobacteriaceae</taxon>
        <taxon>Nonlabens</taxon>
    </lineage>
</organism>
<reference evidence="1 2" key="1">
    <citation type="journal article" date="2014" name="Genome Announc.">
        <title>Draft Genome Sequences of Marine Flavobacterium Nonlabens Strains NR17, NR24, NR27, NR32, NR33, and Ara13.</title>
        <authorList>
            <person name="Nakanishi M."/>
            <person name="Meirelles P."/>
            <person name="Suzuki R."/>
            <person name="Takatani N."/>
            <person name="Mino S."/>
            <person name="Suda W."/>
            <person name="Oshima K."/>
            <person name="Hattori M."/>
            <person name="Ohkuma M."/>
            <person name="Hosokawa M."/>
            <person name="Miyashita K."/>
            <person name="Thompson F.L."/>
            <person name="Niwa A."/>
            <person name="Sawabe T."/>
            <person name="Sawabe T."/>
        </authorList>
    </citation>
    <scope>NUCLEOTIDE SEQUENCE [LARGE SCALE GENOMIC DNA]</scope>
    <source>
        <strain evidence="2">JCM19275</strain>
    </source>
</reference>
<sequence>MKFKSILAAFICSLTIVSCSKEDIGNGDSSLQTKSSTGITKVSFSGSGLEDMLSFPDMAYFVNTQSNLEHQVEDHDDNFIAQYGNMNEDDLIDFEEDSNFDDELPLTEFENNYSFTSLRVHLINAENTWLDQFGPNDNFEVSESPYHHFIMDEAMRAMLNVDAQAQIGEYLTQFTRFGYIQVPVNNMELFLNVVNDPSGNSGWMTDENVTIVGGYYGSPDGNFDPQSIDPDNNGAYCVADIDSKGQINYTDNRKVSWRHKLRGHDIYAKAKAKTRGFKHKRGKWRCRRLNIHVALDKDISSTETVDCDVYKQLSGSKSKKRRKVKVKDEEIHWAGYVIGYKAINRVTKSVHGWSSNRTDKFMLEI</sequence>
<evidence type="ECO:0008006" key="3">
    <source>
        <dbReference type="Google" id="ProtNLM"/>
    </source>
</evidence>